<organism evidence="9">
    <name type="scientific">Dissoconium aciculare CBS 342.82</name>
    <dbReference type="NCBI Taxonomy" id="1314786"/>
    <lineage>
        <taxon>Eukaryota</taxon>
        <taxon>Fungi</taxon>
        <taxon>Dikarya</taxon>
        <taxon>Ascomycota</taxon>
        <taxon>Pezizomycotina</taxon>
        <taxon>Dothideomycetes</taxon>
        <taxon>Dothideomycetidae</taxon>
        <taxon>Mycosphaerellales</taxon>
        <taxon>Dissoconiaceae</taxon>
        <taxon>Dissoconium</taxon>
    </lineage>
</organism>
<dbReference type="InterPro" id="IPR011598">
    <property type="entry name" value="bHLH_dom"/>
</dbReference>
<feature type="domain" description="BHLH" evidence="7">
    <location>
        <begin position="14"/>
        <end position="65"/>
    </location>
</feature>
<keyword evidence="2" id="KW-0805">Transcription regulation</keyword>
<dbReference type="Proteomes" id="UP000504637">
    <property type="component" value="Unplaced"/>
</dbReference>
<evidence type="ECO:0000259" key="7">
    <source>
        <dbReference type="PROSITE" id="PS50888"/>
    </source>
</evidence>
<protein>
    <recommendedName>
        <fullName evidence="7">BHLH domain-containing protein</fullName>
    </recommendedName>
</protein>
<evidence type="ECO:0000256" key="1">
    <source>
        <dbReference type="ARBA" id="ARBA00004123"/>
    </source>
</evidence>
<name>A0A6J3MCH0_9PEZI</name>
<comment type="subcellular location">
    <subcellularLocation>
        <location evidence="1">Nucleus</location>
    </subcellularLocation>
</comment>
<keyword evidence="8" id="KW-1185">Reference proteome</keyword>
<feature type="region of interest" description="Disordered" evidence="6">
    <location>
        <begin position="1"/>
        <end position="26"/>
    </location>
</feature>
<dbReference type="Pfam" id="PF23181">
    <property type="entry name" value="bHLH_INO4"/>
    <property type="match status" value="1"/>
</dbReference>
<dbReference type="PANTHER" id="PTHR15741">
    <property type="entry name" value="BASIC HELIX-LOOP-HELIX ZIP TRANSCRIPTION FACTOR"/>
    <property type="match status" value="1"/>
</dbReference>
<dbReference type="GeneID" id="54358177"/>
<feature type="non-terminal residue" evidence="9">
    <location>
        <position position="1"/>
    </location>
</feature>
<dbReference type="InterPro" id="IPR036638">
    <property type="entry name" value="HLH_DNA-bd_sf"/>
</dbReference>
<proteinExistence type="predicted"/>
<keyword evidence="5" id="KW-0539">Nucleus</keyword>
<reference evidence="9" key="1">
    <citation type="submission" date="2020-01" db="EMBL/GenBank/DDBJ databases">
        <authorList>
            <consortium name="DOE Joint Genome Institute"/>
            <person name="Haridas S."/>
            <person name="Albert R."/>
            <person name="Binder M."/>
            <person name="Bloem J."/>
            <person name="Labutti K."/>
            <person name="Salamov A."/>
            <person name="Andreopoulos B."/>
            <person name="Baker S.E."/>
            <person name="Barry K."/>
            <person name="Bills G."/>
            <person name="Bluhm B.H."/>
            <person name="Cannon C."/>
            <person name="Castanera R."/>
            <person name="Culley D.E."/>
            <person name="Daum C."/>
            <person name="Ezra D."/>
            <person name="Gonzalez J.B."/>
            <person name="Henrissat B."/>
            <person name="Kuo A."/>
            <person name="Liang C."/>
            <person name="Lipzen A."/>
            <person name="Lutzoni F."/>
            <person name="Magnuson J."/>
            <person name="Mondo S."/>
            <person name="Nolan M."/>
            <person name="Ohm R."/>
            <person name="Pangilinan J."/>
            <person name="Park H.-J."/>
            <person name="Ramirez L."/>
            <person name="Alfaro M."/>
            <person name="Sun H."/>
            <person name="Tritt A."/>
            <person name="Yoshinaga Y."/>
            <person name="Zwiers L.-H."/>
            <person name="Turgeon B.G."/>
            <person name="Goodwin S.B."/>
            <person name="Spatafora J.W."/>
            <person name="Crous P.W."/>
            <person name="Grigoriev I.V."/>
        </authorList>
    </citation>
    <scope>NUCLEOTIDE SEQUENCE</scope>
    <source>
        <strain evidence="9">CBS 342.82</strain>
    </source>
</reference>
<dbReference type="GO" id="GO:0000978">
    <property type="term" value="F:RNA polymerase II cis-regulatory region sequence-specific DNA binding"/>
    <property type="evidence" value="ECO:0007669"/>
    <property type="project" value="TreeGrafter"/>
</dbReference>
<evidence type="ECO:0000256" key="2">
    <source>
        <dbReference type="ARBA" id="ARBA00023015"/>
    </source>
</evidence>
<dbReference type="Gene3D" id="4.10.280.10">
    <property type="entry name" value="Helix-loop-helix DNA-binding domain"/>
    <property type="match status" value="1"/>
</dbReference>
<dbReference type="InterPro" id="IPR052207">
    <property type="entry name" value="Max-like/E-box_TFs"/>
</dbReference>
<dbReference type="GO" id="GO:0005634">
    <property type="term" value="C:nucleus"/>
    <property type="evidence" value="ECO:0007669"/>
    <property type="project" value="UniProtKB-SubCell"/>
</dbReference>
<dbReference type="InterPro" id="IPR057072">
    <property type="entry name" value="bHLH_INO4"/>
</dbReference>
<accession>A0A6J3MCH0</accession>
<dbReference type="SUPFAM" id="SSF47459">
    <property type="entry name" value="HLH, helix-loop-helix DNA-binding domain"/>
    <property type="match status" value="1"/>
</dbReference>
<dbReference type="PANTHER" id="PTHR15741:SF27">
    <property type="entry name" value="TRANSCRIPTION FACTOR AP-4"/>
    <property type="match status" value="1"/>
</dbReference>
<reference evidence="9" key="3">
    <citation type="submission" date="2025-08" db="UniProtKB">
        <authorList>
            <consortium name="RefSeq"/>
        </authorList>
    </citation>
    <scope>IDENTIFICATION</scope>
    <source>
        <strain evidence="9">CBS 342.82</strain>
    </source>
</reference>
<dbReference type="PROSITE" id="PS50888">
    <property type="entry name" value="BHLH"/>
    <property type="match status" value="1"/>
</dbReference>
<dbReference type="RefSeq" id="XP_033462335.1">
    <property type="nucleotide sequence ID" value="XM_033600377.1"/>
</dbReference>
<feature type="compositionally biased region" description="Basic and acidic residues" evidence="6">
    <location>
        <begin position="9"/>
        <end position="26"/>
    </location>
</feature>
<gene>
    <name evidence="9" type="ORF">K489DRAFT_299442</name>
</gene>
<evidence type="ECO:0000313" key="9">
    <source>
        <dbReference type="RefSeq" id="XP_033462335.1"/>
    </source>
</evidence>
<dbReference type="GO" id="GO:0046983">
    <property type="term" value="F:protein dimerization activity"/>
    <property type="evidence" value="ECO:0007669"/>
    <property type="project" value="InterPro"/>
</dbReference>
<sequence length="110" mass="12415">SGNQQAKPRLTEEEKRQNHIASEKKRRDAIRAGFDSLCDIVPTMKGQGRSEAVVLGKTVEFVELQLAFQESLKEIALSNGWSEDKFKQFYLDAEKESKEKQKTTAAGQAR</sequence>
<keyword evidence="4" id="KW-0804">Transcription</keyword>
<evidence type="ECO:0000313" key="8">
    <source>
        <dbReference type="Proteomes" id="UP000504637"/>
    </source>
</evidence>
<reference evidence="9" key="2">
    <citation type="submission" date="2020-04" db="EMBL/GenBank/DDBJ databases">
        <authorList>
            <consortium name="NCBI Genome Project"/>
        </authorList>
    </citation>
    <scope>NUCLEOTIDE SEQUENCE</scope>
    <source>
        <strain evidence="9">CBS 342.82</strain>
    </source>
</reference>
<evidence type="ECO:0000256" key="5">
    <source>
        <dbReference type="ARBA" id="ARBA00023242"/>
    </source>
</evidence>
<feature type="non-terminal residue" evidence="9">
    <location>
        <position position="110"/>
    </location>
</feature>
<keyword evidence="3" id="KW-0238">DNA-binding</keyword>
<dbReference type="GO" id="GO:0000981">
    <property type="term" value="F:DNA-binding transcription factor activity, RNA polymerase II-specific"/>
    <property type="evidence" value="ECO:0007669"/>
    <property type="project" value="TreeGrafter"/>
</dbReference>
<evidence type="ECO:0000256" key="3">
    <source>
        <dbReference type="ARBA" id="ARBA00023125"/>
    </source>
</evidence>
<dbReference type="OrthoDB" id="5778525at2759"/>
<evidence type="ECO:0000256" key="6">
    <source>
        <dbReference type="SAM" id="MobiDB-lite"/>
    </source>
</evidence>
<dbReference type="AlphaFoldDB" id="A0A6J3MCH0"/>
<evidence type="ECO:0000256" key="4">
    <source>
        <dbReference type="ARBA" id="ARBA00023163"/>
    </source>
</evidence>